<feature type="region of interest" description="Disordered" evidence="1">
    <location>
        <begin position="1"/>
        <end position="32"/>
    </location>
</feature>
<gene>
    <name evidence="2" type="ORF">B1H29_00145</name>
    <name evidence="3" type="ORF">B1H29_36910</name>
</gene>
<evidence type="ECO:0000313" key="2">
    <source>
        <dbReference type="EMBL" id="AQS65577.1"/>
    </source>
</evidence>
<keyword evidence="4" id="KW-1185">Reference proteome</keyword>
<dbReference type="Proteomes" id="UP000189443">
    <property type="component" value="Chromosome"/>
</dbReference>
<protein>
    <submittedName>
        <fullName evidence="2">Uncharacterized protein</fullName>
    </submittedName>
</protein>
<organism evidence="2 4">
    <name type="scientific">Streptomyces pactum</name>
    <dbReference type="NCBI Taxonomy" id="68249"/>
    <lineage>
        <taxon>Bacteria</taxon>
        <taxon>Bacillati</taxon>
        <taxon>Actinomycetota</taxon>
        <taxon>Actinomycetes</taxon>
        <taxon>Kitasatosporales</taxon>
        <taxon>Streptomycetaceae</taxon>
        <taxon>Streptomyces</taxon>
    </lineage>
</organism>
<reference evidence="2 4" key="1">
    <citation type="submission" date="2017-02" db="EMBL/GenBank/DDBJ databases">
        <title>Streptomyces pactum ACT12 Genome sequencing and assembly.</title>
        <authorList>
            <person name="Xue Q."/>
            <person name="Yan X."/>
            <person name="Jia L."/>
            <person name="Yan H."/>
        </authorList>
    </citation>
    <scope>NUCLEOTIDE SEQUENCE [LARGE SCALE GENOMIC DNA]</scope>
    <source>
        <strain evidence="2 4">ACT12</strain>
    </source>
</reference>
<proteinExistence type="predicted"/>
<dbReference type="AlphaFoldDB" id="A0A1S6J1F1"/>
<evidence type="ECO:0000256" key="1">
    <source>
        <dbReference type="SAM" id="MobiDB-lite"/>
    </source>
</evidence>
<evidence type="ECO:0000313" key="3">
    <source>
        <dbReference type="EMBL" id="AQS71675.1"/>
    </source>
</evidence>
<dbReference type="EMBL" id="CP019724">
    <property type="protein sequence ID" value="AQS65577.1"/>
    <property type="molecule type" value="Genomic_DNA"/>
</dbReference>
<dbReference type="KEGG" id="spac:B1H29_00145"/>
<dbReference type="Pfam" id="PF19561">
    <property type="entry name" value="DUF6083"/>
    <property type="match status" value="1"/>
</dbReference>
<dbReference type="InterPro" id="IPR045729">
    <property type="entry name" value="DUF6083"/>
</dbReference>
<accession>A0A1S6J1F1</accession>
<name>A0A1S6J1F1_9ACTN</name>
<dbReference type="KEGG" id="spac:B1H29_36910"/>
<evidence type="ECO:0000313" key="4">
    <source>
        <dbReference type="Proteomes" id="UP000189443"/>
    </source>
</evidence>
<sequence>MRSHLTRLHGIPHTARPRRRPLRTTATSPDRFPTAGQTRRCYACGNPIELFPRADHRLIALHPAELATAVIPEDCRWHLSAGIAHPSGDGSPWCRIPHRLVCPRRTDSSQSRPHLDALRLRLALRTRRLIDTGLLTPAPHRSEQPSTTPARPVVRALLTLYLASAPLDNIRCIAQRPHHPLCGQRLLDAGFPAGTWRLLPVRAKHSPGQSPLPVAVYDLDRLDPVQQLRWRAQHCPDHVASPVELDQTEWKVFDPLLHADHIHTQLPRPSRRPCQGA</sequence>
<dbReference type="EMBL" id="CP019724">
    <property type="protein sequence ID" value="AQS71675.1"/>
    <property type="molecule type" value="Genomic_DNA"/>
</dbReference>